<gene>
    <name evidence="1" type="ORF">NEOLI_003101</name>
</gene>
<accession>A0A1U7LJJ1</accession>
<protein>
    <submittedName>
        <fullName evidence="1">Uncharacterized protein</fullName>
    </submittedName>
</protein>
<reference evidence="1 2" key="1">
    <citation type="submission" date="2016-04" db="EMBL/GenBank/DDBJ databases">
        <title>Evolutionary innovation and constraint leading to complex multicellularity in the Ascomycota.</title>
        <authorList>
            <person name="Cisse O."/>
            <person name="Nguyen A."/>
            <person name="Hewitt D.A."/>
            <person name="Jedd G."/>
            <person name="Stajich J.E."/>
        </authorList>
    </citation>
    <scope>NUCLEOTIDE SEQUENCE [LARGE SCALE GENOMIC DNA]</scope>
    <source>
        <strain evidence="1 2">DAH-3</strain>
    </source>
</reference>
<evidence type="ECO:0000313" key="2">
    <source>
        <dbReference type="Proteomes" id="UP000186594"/>
    </source>
</evidence>
<evidence type="ECO:0000313" key="1">
    <source>
        <dbReference type="EMBL" id="OLL22691.1"/>
    </source>
</evidence>
<dbReference type="AlphaFoldDB" id="A0A1U7LJJ1"/>
<sequence length="90" mass="10359">MHAYGVRRLLLPQILEWSKHPSNGIDLDALSNPLEKGLVEGYTLWPVGVIQRPLTKMRNSLINEFEDWRRSDVFRQGESTAEKVGVDYGY</sequence>
<name>A0A1U7LJJ1_NEOID</name>
<dbReference type="EMBL" id="LXFE01002939">
    <property type="protein sequence ID" value="OLL22691.1"/>
    <property type="molecule type" value="Genomic_DNA"/>
</dbReference>
<comment type="caution">
    <text evidence="1">The sequence shown here is derived from an EMBL/GenBank/DDBJ whole genome shotgun (WGS) entry which is preliminary data.</text>
</comment>
<dbReference type="Proteomes" id="UP000186594">
    <property type="component" value="Unassembled WGS sequence"/>
</dbReference>
<keyword evidence="2" id="KW-1185">Reference proteome</keyword>
<proteinExistence type="predicted"/>
<organism evidence="1 2">
    <name type="scientific">Neolecta irregularis (strain DAH-3)</name>
    <dbReference type="NCBI Taxonomy" id="1198029"/>
    <lineage>
        <taxon>Eukaryota</taxon>
        <taxon>Fungi</taxon>
        <taxon>Dikarya</taxon>
        <taxon>Ascomycota</taxon>
        <taxon>Taphrinomycotina</taxon>
        <taxon>Neolectales</taxon>
        <taxon>Neolectaceae</taxon>
        <taxon>Neolecta</taxon>
    </lineage>
</organism>